<accession>A0ACB8QEN8</accession>
<gene>
    <name evidence="1" type="ORF">K488DRAFT_87990</name>
</gene>
<dbReference type="Proteomes" id="UP000814128">
    <property type="component" value="Unassembled WGS sequence"/>
</dbReference>
<dbReference type="EMBL" id="MU273634">
    <property type="protein sequence ID" value="KAI0030209.1"/>
    <property type="molecule type" value="Genomic_DNA"/>
</dbReference>
<proteinExistence type="predicted"/>
<comment type="caution">
    <text evidence="1">The sequence shown here is derived from an EMBL/GenBank/DDBJ whole genome shotgun (WGS) entry which is preliminary data.</text>
</comment>
<protein>
    <submittedName>
        <fullName evidence="1">Uncharacterized protein</fullName>
    </submittedName>
</protein>
<organism evidence="1 2">
    <name type="scientific">Vararia minispora EC-137</name>
    <dbReference type="NCBI Taxonomy" id="1314806"/>
    <lineage>
        <taxon>Eukaryota</taxon>
        <taxon>Fungi</taxon>
        <taxon>Dikarya</taxon>
        <taxon>Basidiomycota</taxon>
        <taxon>Agaricomycotina</taxon>
        <taxon>Agaricomycetes</taxon>
        <taxon>Russulales</taxon>
        <taxon>Lachnocladiaceae</taxon>
        <taxon>Vararia</taxon>
    </lineage>
</organism>
<keyword evidence="2" id="KW-1185">Reference proteome</keyword>
<reference evidence="1" key="1">
    <citation type="submission" date="2021-02" db="EMBL/GenBank/DDBJ databases">
        <authorList>
            <consortium name="DOE Joint Genome Institute"/>
            <person name="Ahrendt S."/>
            <person name="Looney B.P."/>
            <person name="Miyauchi S."/>
            <person name="Morin E."/>
            <person name="Drula E."/>
            <person name="Courty P.E."/>
            <person name="Chicoki N."/>
            <person name="Fauchery L."/>
            <person name="Kohler A."/>
            <person name="Kuo A."/>
            <person name="Labutti K."/>
            <person name="Pangilinan J."/>
            <person name="Lipzen A."/>
            <person name="Riley R."/>
            <person name="Andreopoulos W."/>
            <person name="He G."/>
            <person name="Johnson J."/>
            <person name="Barry K.W."/>
            <person name="Grigoriev I.V."/>
            <person name="Nagy L."/>
            <person name="Hibbett D."/>
            <person name="Henrissat B."/>
            <person name="Matheny P.B."/>
            <person name="Labbe J."/>
            <person name="Martin F."/>
        </authorList>
    </citation>
    <scope>NUCLEOTIDE SEQUENCE</scope>
    <source>
        <strain evidence="1">EC-137</strain>
    </source>
</reference>
<sequence length="261" mass="28720">MPRPPEIRGTLGRVILAHRTLGRTPDEEFGDTESLAVIGRRVLPLVVADILSRKRPILSAMELEHEIEDKLSYETYNELVTAFNLREEIFCTPEAKETLREPSETETLIHSWVAAVYLQDGISGVIEWLGAQIDQSFDPTSVQDQKRHRSTDQGSQPPQPLTAPPPVPTTQNPLAVPQADGSRNSATYWLALFNQTATQKQLQVKWEVSSSGAAHTLDWRAECIINGVCKGSGSNKSKQAAKEIAARDAFYAMGWAGGASN</sequence>
<evidence type="ECO:0000313" key="1">
    <source>
        <dbReference type="EMBL" id="KAI0030209.1"/>
    </source>
</evidence>
<evidence type="ECO:0000313" key="2">
    <source>
        <dbReference type="Proteomes" id="UP000814128"/>
    </source>
</evidence>
<name>A0ACB8QEN8_9AGAM</name>
<reference evidence="1" key="2">
    <citation type="journal article" date="2022" name="New Phytol.">
        <title>Evolutionary transition to the ectomycorrhizal habit in the genomes of a hyperdiverse lineage of mushroom-forming fungi.</title>
        <authorList>
            <person name="Looney B."/>
            <person name="Miyauchi S."/>
            <person name="Morin E."/>
            <person name="Drula E."/>
            <person name="Courty P.E."/>
            <person name="Kohler A."/>
            <person name="Kuo A."/>
            <person name="LaButti K."/>
            <person name="Pangilinan J."/>
            <person name="Lipzen A."/>
            <person name="Riley R."/>
            <person name="Andreopoulos W."/>
            <person name="He G."/>
            <person name="Johnson J."/>
            <person name="Nolan M."/>
            <person name="Tritt A."/>
            <person name="Barry K.W."/>
            <person name="Grigoriev I.V."/>
            <person name="Nagy L.G."/>
            <person name="Hibbett D."/>
            <person name="Henrissat B."/>
            <person name="Matheny P.B."/>
            <person name="Labbe J."/>
            <person name="Martin F.M."/>
        </authorList>
    </citation>
    <scope>NUCLEOTIDE SEQUENCE</scope>
    <source>
        <strain evidence="1">EC-137</strain>
    </source>
</reference>